<dbReference type="EMBL" id="SJLU01000023">
    <property type="protein sequence ID" value="TBX86352.1"/>
    <property type="molecule type" value="Genomic_DNA"/>
</dbReference>
<dbReference type="AlphaFoldDB" id="A0A8G2MQ55"/>
<comment type="caution">
    <text evidence="2">The sequence shown here is derived from an EMBL/GenBank/DDBJ whole genome shotgun (WGS) entry which is preliminary data.</text>
</comment>
<feature type="region of interest" description="Disordered" evidence="1">
    <location>
        <begin position="109"/>
        <end position="131"/>
    </location>
</feature>
<gene>
    <name evidence="2" type="ORF">E0H31_31640</name>
</gene>
<evidence type="ECO:0000256" key="1">
    <source>
        <dbReference type="SAM" id="MobiDB-lite"/>
    </source>
</evidence>
<dbReference type="Proteomes" id="UP000291866">
    <property type="component" value="Unassembled WGS sequence"/>
</dbReference>
<accession>A0A8G2MQ55</accession>
<sequence>MSASNAPIILSSAMAWMSPTPFANCPSSAWLPGTPELLHNSLNRNRFKDKIMQQLKVLQRPLRVLKTRGAVMPSRRVVNHLVHRFTIFTDRKGKSGDFRRGADTERCTYGKNSDYGRRGLPAVLRGPGPAP</sequence>
<protein>
    <submittedName>
        <fullName evidence="2">Uncharacterized protein</fullName>
    </submittedName>
</protein>
<organism evidence="2 3">
    <name type="scientific">Rhizobium leguminosarum bv. viciae</name>
    <dbReference type="NCBI Taxonomy" id="387"/>
    <lineage>
        <taxon>Bacteria</taxon>
        <taxon>Pseudomonadati</taxon>
        <taxon>Pseudomonadota</taxon>
        <taxon>Alphaproteobacteria</taxon>
        <taxon>Hyphomicrobiales</taxon>
        <taxon>Rhizobiaceae</taxon>
        <taxon>Rhizobium/Agrobacterium group</taxon>
        <taxon>Rhizobium</taxon>
    </lineage>
</organism>
<proteinExistence type="predicted"/>
<reference evidence="2 3" key="1">
    <citation type="submission" date="2019-02" db="EMBL/GenBank/DDBJ databases">
        <title>The competitiveness to form nodules shapes the capacities of Rhizobium leguminosarum sv viciae communities to promote symbiosis with specific hosts.</title>
        <authorList>
            <person name="Boivin S."/>
            <person name="Lepetit M."/>
        </authorList>
    </citation>
    <scope>NUCLEOTIDE SEQUENCE [LARGE SCALE GENOMIC DNA]</scope>
    <source>
        <strain evidence="2 3">SPF4F3</strain>
    </source>
</reference>
<evidence type="ECO:0000313" key="2">
    <source>
        <dbReference type="EMBL" id="TBX86352.1"/>
    </source>
</evidence>
<evidence type="ECO:0000313" key="3">
    <source>
        <dbReference type="Proteomes" id="UP000291866"/>
    </source>
</evidence>
<name>A0A8G2MQ55_RHILV</name>